<dbReference type="Pfam" id="PF07963">
    <property type="entry name" value="N_methyl"/>
    <property type="match status" value="1"/>
</dbReference>
<keyword evidence="1" id="KW-0812">Transmembrane</keyword>
<sequence>MNVDRGDDGLSLIELIVVVIILGILGTVIATIFVNTWKSEEAVRTQSQATTSGQLVSSEIERAMRNAVAFDVSADGSTLRVDSSLGGNRQCQAFSLLADGAHMTVTAAPAAASGWPIWQKNIAQSGAPFFVKSGNTVTYTFSALSKSDSGTVAAAPVRFTGTAYMRNAAAGSLAPCW</sequence>
<dbReference type="InterPro" id="IPR012902">
    <property type="entry name" value="N_methyl_site"/>
</dbReference>
<evidence type="ECO:0008006" key="4">
    <source>
        <dbReference type="Google" id="ProtNLM"/>
    </source>
</evidence>
<dbReference type="Gene3D" id="3.30.700.10">
    <property type="entry name" value="Glycoprotein, Type 4 Pilin"/>
    <property type="match status" value="1"/>
</dbReference>
<keyword evidence="1" id="KW-0472">Membrane</keyword>
<feature type="transmembrane region" description="Helical" evidence="1">
    <location>
        <begin position="12"/>
        <end position="34"/>
    </location>
</feature>
<dbReference type="InterPro" id="IPR045584">
    <property type="entry name" value="Pilin-like"/>
</dbReference>
<protein>
    <recommendedName>
        <fullName evidence="4">Prepilin-type N-terminal cleavage/methylation domain-containing protein</fullName>
    </recommendedName>
</protein>
<dbReference type="Proteomes" id="UP001500731">
    <property type="component" value="Unassembled WGS sequence"/>
</dbReference>
<reference evidence="3" key="1">
    <citation type="journal article" date="2019" name="Int. J. Syst. Evol. Microbiol.">
        <title>The Global Catalogue of Microorganisms (GCM) 10K type strain sequencing project: providing services to taxonomists for standard genome sequencing and annotation.</title>
        <authorList>
            <consortium name="The Broad Institute Genomics Platform"/>
            <consortium name="The Broad Institute Genome Sequencing Center for Infectious Disease"/>
            <person name="Wu L."/>
            <person name="Ma J."/>
        </authorList>
    </citation>
    <scope>NUCLEOTIDE SEQUENCE [LARGE SCALE GENOMIC DNA]</scope>
    <source>
        <strain evidence="3">JCM 17839</strain>
    </source>
</reference>
<proteinExistence type="predicted"/>
<keyword evidence="3" id="KW-1185">Reference proteome</keyword>
<evidence type="ECO:0000313" key="3">
    <source>
        <dbReference type="Proteomes" id="UP001500731"/>
    </source>
</evidence>
<dbReference type="SUPFAM" id="SSF54523">
    <property type="entry name" value="Pili subunits"/>
    <property type="match status" value="1"/>
</dbReference>
<name>A0ABP8P522_9MICO</name>
<dbReference type="EMBL" id="BAABGP010000004">
    <property type="protein sequence ID" value="GAA4480311.1"/>
    <property type="molecule type" value="Genomic_DNA"/>
</dbReference>
<evidence type="ECO:0000313" key="2">
    <source>
        <dbReference type="EMBL" id="GAA4480311.1"/>
    </source>
</evidence>
<keyword evidence="1" id="KW-1133">Transmembrane helix</keyword>
<dbReference type="RefSeq" id="WP_345184376.1">
    <property type="nucleotide sequence ID" value="NZ_BAABGP010000004.1"/>
</dbReference>
<evidence type="ECO:0000256" key="1">
    <source>
        <dbReference type="SAM" id="Phobius"/>
    </source>
</evidence>
<organism evidence="2 3">
    <name type="scientific">Microbacterium panaciterrae</name>
    <dbReference type="NCBI Taxonomy" id="985759"/>
    <lineage>
        <taxon>Bacteria</taxon>
        <taxon>Bacillati</taxon>
        <taxon>Actinomycetota</taxon>
        <taxon>Actinomycetes</taxon>
        <taxon>Micrococcales</taxon>
        <taxon>Microbacteriaceae</taxon>
        <taxon>Microbacterium</taxon>
    </lineage>
</organism>
<dbReference type="NCBIfam" id="TIGR02532">
    <property type="entry name" value="IV_pilin_GFxxxE"/>
    <property type="match status" value="1"/>
</dbReference>
<comment type="caution">
    <text evidence="2">The sequence shown here is derived from an EMBL/GenBank/DDBJ whole genome shotgun (WGS) entry which is preliminary data.</text>
</comment>
<accession>A0ABP8P522</accession>
<gene>
    <name evidence="2" type="ORF">GCM10023171_06950</name>
</gene>